<dbReference type="GO" id="GO:0005730">
    <property type="term" value="C:nucleolus"/>
    <property type="evidence" value="ECO:0007669"/>
    <property type="project" value="UniProtKB-SubCell"/>
</dbReference>
<evidence type="ECO:0000313" key="16">
    <source>
        <dbReference type="EMBL" id="VDK53286.1"/>
    </source>
</evidence>
<dbReference type="SUPFAM" id="SSF54001">
    <property type="entry name" value="Cysteine proteinases"/>
    <property type="match status" value="1"/>
</dbReference>
<keyword evidence="6" id="KW-0833">Ubl conjugation pathway</keyword>
<evidence type="ECO:0000256" key="3">
    <source>
        <dbReference type="ARBA" id="ARBA00009085"/>
    </source>
</evidence>
<dbReference type="PANTHER" id="PTHR24006">
    <property type="entry name" value="UBIQUITIN CARBOXYL-TERMINAL HYDROLASE"/>
    <property type="match status" value="1"/>
</dbReference>
<feature type="region of interest" description="Disordered" evidence="14">
    <location>
        <begin position="16"/>
        <end position="39"/>
    </location>
</feature>
<protein>
    <recommendedName>
        <fullName evidence="9">Ubiquitin carboxyl-terminal hydrolase 36</fullName>
        <ecNumber evidence="4">3.4.19.12</ecNumber>
    </recommendedName>
    <alternativeName>
        <fullName evidence="12">Deubiquitinating enzyme 36</fullName>
    </alternativeName>
    <alternativeName>
        <fullName evidence="11">Protein scrawny</fullName>
    </alternativeName>
    <alternativeName>
        <fullName evidence="10">Ubiquitin thioesterase 36</fullName>
    </alternativeName>
    <alternativeName>
        <fullName evidence="13">Ubiquitin-specific-processing protease 36</fullName>
    </alternativeName>
</protein>
<evidence type="ECO:0000256" key="7">
    <source>
        <dbReference type="ARBA" id="ARBA00022801"/>
    </source>
</evidence>
<evidence type="ECO:0000256" key="8">
    <source>
        <dbReference type="ARBA" id="ARBA00022807"/>
    </source>
</evidence>
<keyword evidence="8" id="KW-0788">Thiol protease</keyword>
<evidence type="ECO:0000256" key="5">
    <source>
        <dbReference type="ARBA" id="ARBA00022670"/>
    </source>
</evidence>
<feature type="domain" description="USP" evidence="15">
    <location>
        <begin position="203"/>
        <end position="560"/>
    </location>
</feature>
<dbReference type="AlphaFoldDB" id="A0A3P6QQS3"/>
<evidence type="ECO:0000259" key="15">
    <source>
        <dbReference type="PROSITE" id="PS50235"/>
    </source>
</evidence>
<feature type="region of interest" description="Disordered" evidence="14">
    <location>
        <begin position="68"/>
        <end position="88"/>
    </location>
</feature>
<dbReference type="InterPro" id="IPR001394">
    <property type="entry name" value="Peptidase_C19_UCH"/>
</dbReference>
<dbReference type="InterPro" id="IPR028889">
    <property type="entry name" value="USP"/>
</dbReference>
<dbReference type="Pfam" id="PF00443">
    <property type="entry name" value="UCH"/>
    <property type="match status" value="1"/>
</dbReference>
<feature type="compositionally biased region" description="Low complexity" evidence="14">
    <location>
        <begin position="68"/>
        <end position="78"/>
    </location>
</feature>
<dbReference type="PANTHER" id="PTHR24006:SF758">
    <property type="entry name" value="UBIQUITIN CARBOXYL-TERMINAL HYDROLASE 36"/>
    <property type="match status" value="1"/>
</dbReference>
<dbReference type="PROSITE" id="PS50235">
    <property type="entry name" value="USP_3"/>
    <property type="match status" value="1"/>
</dbReference>
<keyword evidence="17" id="KW-1185">Reference proteome</keyword>
<dbReference type="GO" id="GO:0042981">
    <property type="term" value="P:regulation of apoptotic process"/>
    <property type="evidence" value="ECO:0007669"/>
    <property type="project" value="TreeGrafter"/>
</dbReference>
<comment type="catalytic activity">
    <reaction evidence="1">
        <text>Thiol-dependent hydrolysis of ester, thioester, amide, peptide and isopeptide bonds formed by the C-terminal Gly of ubiquitin (a 76-residue protein attached to proteins as an intracellular targeting signal).</text>
        <dbReference type="EC" id="3.4.19.12"/>
    </reaction>
</comment>
<evidence type="ECO:0000256" key="10">
    <source>
        <dbReference type="ARBA" id="ARBA00041300"/>
    </source>
</evidence>
<reference evidence="16 17" key="1">
    <citation type="submission" date="2018-11" db="EMBL/GenBank/DDBJ databases">
        <authorList>
            <consortium name="Pathogen Informatics"/>
        </authorList>
    </citation>
    <scope>NUCLEOTIDE SEQUENCE [LARGE SCALE GENOMIC DNA]</scope>
</reference>
<evidence type="ECO:0000256" key="9">
    <source>
        <dbReference type="ARBA" id="ARBA00039432"/>
    </source>
</evidence>
<dbReference type="InterPro" id="IPR018200">
    <property type="entry name" value="USP_CS"/>
</dbReference>
<dbReference type="OrthoDB" id="420187at2759"/>
<evidence type="ECO:0000256" key="4">
    <source>
        <dbReference type="ARBA" id="ARBA00012759"/>
    </source>
</evidence>
<gene>
    <name evidence="16" type="ORF">ASIM_LOCUS14765</name>
</gene>
<organism evidence="16 17">
    <name type="scientific">Anisakis simplex</name>
    <name type="common">Herring worm</name>
    <dbReference type="NCBI Taxonomy" id="6269"/>
    <lineage>
        <taxon>Eukaryota</taxon>
        <taxon>Metazoa</taxon>
        <taxon>Ecdysozoa</taxon>
        <taxon>Nematoda</taxon>
        <taxon>Chromadorea</taxon>
        <taxon>Rhabditida</taxon>
        <taxon>Spirurina</taxon>
        <taxon>Ascaridomorpha</taxon>
        <taxon>Ascaridoidea</taxon>
        <taxon>Anisakidae</taxon>
        <taxon>Anisakis</taxon>
        <taxon>Anisakis simplex complex</taxon>
    </lineage>
</organism>
<dbReference type="EC" id="3.4.19.12" evidence="4"/>
<evidence type="ECO:0000256" key="13">
    <source>
        <dbReference type="ARBA" id="ARBA00043009"/>
    </source>
</evidence>
<keyword evidence="7" id="KW-0378">Hydrolase</keyword>
<accession>A0A3P6QQS3</accession>
<evidence type="ECO:0000256" key="6">
    <source>
        <dbReference type="ARBA" id="ARBA00022786"/>
    </source>
</evidence>
<sequence length="629" mass="70604">MRDNDWKRCKVALIGETSSSNGSHPETAPVSTIKVNGGTSNCRRSVEERVICSPLSNGLKLIQSAYADSDTSSSTHSPSPTPKLDGSMSFNVNFNGDSQLQSPSSANGYVIDSAKASTSKVSIIGPVKTSSSGTLIDAVKQNDLKRDDFKETMKNGSSKVTRKRVLSERGEAEAKYPVIDRKTLFNSWRGSRLLQSNNRNSGVGLFNSSNDCFLNAVLQAMVHTAPLARYVAELHSCGSYSNSCFACALGEHVRRAIASSGPFKAQWIQPYLRKIFPSHKPGYQEDAHELLSLILDALDPAPPASLKQTNGTSSTTPNQFRFEYMIVFSIVLFLFSAVCCPEELRPSTPMEQMFGGALRNEIRCFACGENYINYERIRELNLGLRMRKREGIISLNDLFADYFSNETLNSFDCKKCKRKTQAQRVTRMIRAPHVLIVQLKRFNAIGCKIRLPITVEMNIKLDRFMYQIDDRNSYSLCSLIEHQGDGIDRGHYIAFVRGFDGKGWHCFDDESSEVLFLMDCVVMKDTLVVLYLTFVYVQCQRVSVDEVRKRQGYVMIYTRSEQSPENNLASCSSTLSVQQRFNNKHRFSMQSATSLVTTALSRFFLIPYEFIMTDLTADSSDFKLELDHS</sequence>
<dbReference type="Gene3D" id="3.90.70.10">
    <property type="entry name" value="Cysteine proteinases"/>
    <property type="match status" value="1"/>
</dbReference>
<dbReference type="GO" id="GO:0005829">
    <property type="term" value="C:cytosol"/>
    <property type="evidence" value="ECO:0007669"/>
    <property type="project" value="TreeGrafter"/>
</dbReference>
<evidence type="ECO:0000256" key="2">
    <source>
        <dbReference type="ARBA" id="ARBA00004604"/>
    </source>
</evidence>
<dbReference type="GO" id="GO:0004843">
    <property type="term" value="F:cysteine-type deubiquitinase activity"/>
    <property type="evidence" value="ECO:0007669"/>
    <property type="project" value="UniProtKB-EC"/>
</dbReference>
<evidence type="ECO:0000256" key="11">
    <source>
        <dbReference type="ARBA" id="ARBA00042154"/>
    </source>
</evidence>
<keyword evidence="5" id="KW-0645">Protease</keyword>
<comment type="similarity">
    <text evidence="3">Belongs to the peptidase C19 family.</text>
</comment>
<evidence type="ECO:0000256" key="14">
    <source>
        <dbReference type="SAM" id="MobiDB-lite"/>
    </source>
</evidence>
<evidence type="ECO:0000313" key="17">
    <source>
        <dbReference type="Proteomes" id="UP000267096"/>
    </source>
</evidence>
<comment type="subcellular location">
    <subcellularLocation>
        <location evidence="2">Nucleus</location>
        <location evidence="2">Nucleolus</location>
    </subcellularLocation>
</comment>
<dbReference type="InterPro" id="IPR038765">
    <property type="entry name" value="Papain-like_cys_pep_sf"/>
</dbReference>
<dbReference type="GO" id="GO:0006508">
    <property type="term" value="P:proteolysis"/>
    <property type="evidence" value="ECO:0007669"/>
    <property type="project" value="UniProtKB-KW"/>
</dbReference>
<evidence type="ECO:0000256" key="12">
    <source>
        <dbReference type="ARBA" id="ARBA00042420"/>
    </source>
</evidence>
<proteinExistence type="inferred from homology"/>
<dbReference type="PROSITE" id="PS00973">
    <property type="entry name" value="USP_2"/>
    <property type="match status" value="1"/>
</dbReference>
<dbReference type="GO" id="GO:0016579">
    <property type="term" value="P:protein deubiquitination"/>
    <property type="evidence" value="ECO:0007669"/>
    <property type="project" value="InterPro"/>
</dbReference>
<dbReference type="Proteomes" id="UP000267096">
    <property type="component" value="Unassembled WGS sequence"/>
</dbReference>
<evidence type="ECO:0000256" key="1">
    <source>
        <dbReference type="ARBA" id="ARBA00000707"/>
    </source>
</evidence>
<dbReference type="InterPro" id="IPR050164">
    <property type="entry name" value="Peptidase_C19"/>
</dbReference>
<name>A0A3P6QQS3_ANISI</name>
<dbReference type="EMBL" id="UYRR01031919">
    <property type="protein sequence ID" value="VDK53286.1"/>
    <property type="molecule type" value="Genomic_DNA"/>
</dbReference>